<evidence type="ECO:0000259" key="1">
    <source>
        <dbReference type="Pfam" id="PF01636"/>
    </source>
</evidence>
<evidence type="ECO:0000313" key="3">
    <source>
        <dbReference type="Proteomes" id="UP000295258"/>
    </source>
</evidence>
<evidence type="ECO:0000313" key="2">
    <source>
        <dbReference type="EMBL" id="TDC87215.1"/>
    </source>
</evidence>
<organism evidence="2 3">
    <name type="scientific">Nonomuraea deserti</name>
    <dbReference type="NCBI Taxonomy" id="1848322"/>
    <lineage>
        <taxon>Bacteria</taxon>
        <taxon>Bacillati</taxon>
        <taxon>Actinomycetota</taxon>
        <taxon>Actinomycetes</taxon>
        <taxon>Streptosporangiales</taxon>
        <taxon>Streptosporangiaceae</taxon>
        <taxon>Nonomuraea</taxon>
    </lineage>
</organism>
<dbReference type="AlphaFoldDB" id="A0A4V2Y688"/>
<protein>
    <submittedName>
        <fullName evidence="2">Aminoglycoside phosphotransferase family protein</fullName>
    </submittedName>
</protein>
<dbReference type="Pfam" id="PF01636">
    <property type="entry name" value="APH"/>
    <property type="match status" value="1"/>
</dbReference>
<keyword evidence="2" id="KW-0808">Transferase</keyword>
<keyword evidence="3" id="KW-1185">Reference proteome</keyword>
<dbReference type="InterPro" id="IPR002575">
    <property type="entry name" value="Aminoglycoside_PTrfase"/>
</dbReference>
<proteinExistence type="predicted"/>
<dbReference type="EMBL" id="SMKO01000272">
    <property type="protein sequence ID" value="TDC87215.1"/>
    <property type="molecule type" value="Genomic_DNA"/>
</dbReference>
<feature type="domain" description="Aminoglycoside phosphotransferase" evidence="1">
    <location>
        <begin position="91"/>
        <end position="157"/>
    </location>
</feature>
<comment type="caution">
    <text evidence="2">The sequence shown here is derived from an EMBL/GenBank/DDBJ whole genome shotgun (WGS) entry which is preliminary data.</text>
</comment>
<accession>A0A4V2Y688</accession>
<dbReference type="RefSeq" id="WP_132606279.1">
    <property type="nucleotide sequence ID" value="NZ_SMKO01000272.1"/>
</dbReference>
<reference evidence="2 3" key="1">
    <citation type="submission" date="2019-03" db="EMBL/GenBank/DDBJ databases">
        <title>Draft genome sequences of novel Actinobacteria.</title>
        <authorList>
            <person name="Sahin N."/>
            <person name="Ay H."/>
            <person name="Saygin H."/>
        </authorList>
    </citation>
    <scope>NUCLEOTIDE SEQUENCE [LARGE SCALE GENOMIC DNA]</scope>
    <source>
        <strain evidence="2 3">KC310</strain>
    </source>
</reference>
<dbReference type="SUPFAM" id="SSF56112">
    <property type="entry name" value="Protein kinase-like (PK-like)"/>
    <property type="match status" value="1"/>
</dbReference>
<dbReference type="Gene3D" id="3.90.1200.10">
    <property type="match status" value="1"/>
</dbReference>
<dbReference type="Proteomes" id="UP000295258">
    <property type="component" value="Unassembled WGS sequence"/>
</dbReference>
<gene>
    <name evidence="2" type="ORF">E1292_46915</name>
</gene>
<sequence>MTEEPLSGGNNALEVVRVGDTVRRARDSNAAFAARLLNHLESAGYPYAPRHLGVDERGRDVLGYIPGATTDHPSQRAPGAYARGGRMLSELHEATAGHALAAGRECVLHGDPGPFNTIFRDGLPAAFIDWSSCRPGDRLDDLAYMAWTWCVQARGDVPIAEQARHLRELRDGYGGGEAERLLEAMVRRQGHIVEAETANAADPGLPPARRRHARAAVAWAASDREIVCRQWPLLLSALRPAGS</sequence>
<dbReference type="InterPro" id="IPR011009">
    <property type="entry name" value="Kinase-like_dom_sf"/>
</dbReference>
<name>A0A4V2Y688_9ACTN</name>
<dbReference type="GO" id="GO:0016740">
    <property type="term" value="F:transferase activity"/>
    <property type="evidence" value="ECO:0007669"/>
    <property type="project" value="UniProtKB-KW"/>
</dbReference>